<evidence type="ECO:0000256" key="2">
    <source>
        <dbReference type="SAM" id="Phobius"/>
    </source>
</evidence>
<evidence type="ECO:0000313" key="4">
    <source>
        <dbReference type="Proteomes" id="UP001596540"/>
    </source>
</evidence>
<feature type="transmembrane region" description="Helical" evidence="2">
    <location>
        <begin position="37"/>
        <end position="58"/>
    </location>
</feature>
<evidence type="ECO:0000313" key="3">
    <source>
        <dbReference type="EMBL" id="MFC7331381.1"/>
    </source>
</evidence>
<proteinExistence type="predicted"/>
<evidence type="ECO:0008006" key="5">
    <source>
        <dbReference type="Google" id="ProtNLM"/>
    </source>
</evidence>
<comment type="caution">
    <text evidence="3">The sequence shown here is derived from an EMBL/GenBank/DDBJ whole genome shotgun (WGS) entry which is preliminary data.</text>
</comment>
<feature type="transmembrane region" description="Helical" evidence="2">
    <location>
        <begin position="70"/>
        <end position="86"/>
    </location>
</feature>
<protein>
    <recommendedName>
        <fullName evidence="5">DUF202 domain-containing protein</fullName>
    </recommendedName>
</protein>
<feature type="region of interest" description="Disordered" evidence="1">
    <location>
        <begin position="1"/>
        <end position="27"/>
    </location>
</feature>
<reference evidence="4" key="1">
    <citation type="journal article" date="2019" name="Int. J. Syst. Evol. Microbiol.">
        <title>The Global Catalogue of Microorganisms (GCM) 10K type strain sequencing project: providing services to taxonomists for standard genome sequencing and annotation.</title>
        <authorList>
            <consortium name="The Broad Institute Genomics Platform"/>
            <consortium name="The Broad Institute Genome Sequencing Center for Infectious Disease"/>
            <person name="Wu L."/>
            <person name="Ma J."/>
        </authorList>
    </citation>
    <scope>NUCLEOTIDE SEQUENCE [LARGE SCALE GENOMIC DNA]</scope>
    <source>
        <strain evidence="4">CGMCC 4.7382</strain>
    </source>
</reference>
<feature type="compositionally biased region" description="Pro residues" evidence="1">
    <location>
        <begin position="1"/>
        <end position="17"/>
    </location>
</feature>
<keyword evidence="2" id="KW-0812">Transmembrane</keyword>
<keyword evidence="2" id="KW-0472">Membrane</keyword>
<accession>A0ABW2KMY9</accession>
<evidence type="ECO:0000256" key="1">
    <source>
        <dbReference type="SAM" id="MobiDB-lite"/>
    </source>
</evidence>
<sequence>MPAPRPRLLPAEPPLLPPDSSARDAPGKAKSVWGGMWWRLGTALLGLGVLALLVLIDAVVPEQNALRPDGVGLCLVVVGAGMVLLVEHLREISRRLSDHARGEPLRLRP</sequence>
<name>A0ABW2KMY9_9ACTN</name>
<organism evidence="3 4">
    <name type="scientific">Marinactinospora rubrisoli</name>
    <dbReference type="NCBI Taxonomy" id="2715399"/>
    <lineage>
        <taxon>Bacteria</taxon>
        <taxon>Bacillati</taxon>
        <taxon>Actinomycetota</taxon>
        <taxon>Actinomycetes</taxon>
        <taxon>Streptosporangiales</taxon>
        <taxon>Nocardiopsidaceae</taxon>
        <taxon>Marinactinospora</taxon>
    </lineage>
</organism>
<gene>
    <name evidence="3" type="ORF">ACFQRF_26925</name>
</gene>
<dbReference type="Proteomes" id="UP001596540">
    <property type="component" value="Unassembled WGS sequence"/>
</dbReference>
<dbReference type="EMBL" id="JBHTBH010000020">
    <property type="protein sequence ID" value="MFC7331381.1"/>
    <property type="molecule type" value="Genomic_DNA"/>
</dbReference>
<keyword evidence="4" id="KW-1185">Reference proteome</keyword>
<keyword evidence="2" id="KW-1133">Transmembrane helix</keyword>
<dbReference type="RefSeq" id="WP_379874191.1">
    <property type="nucleotide sequence ID" value="NZ_JBHTBH010000020.1"/>
</dbReference>